<feature type="compositionally biased region" description="Low complexity" evidence="1">
    <location>
        <begin position="1185"/>
        <end position="1194"/>
    </location>
</feature>
<feature type="compositionally biased region" description="Basic residues" evidence="1">
    <location>
        <begin position="1243"/>
        <end position="1253"/>
    </location>
</feature>
<feature type="region of interest" description="Disordered" evidence="1">
    <location>
        <begin position="1227"/>
        <end position="1407"/>
    </location>
</feature>
<dbReference type="InterPro" id="IPR036420">
    <property type="entry name" value="BRCT_dom_sf"/>
</dbReference>
<evidence type="ECO:0000256" key="1">
    <source>
        <dbReference type="SAM" id="MobiDB-lite"/>
    </source>
</evidence>
<keyword evidence="2" id="KW-1133">Transmembrane helix</keyword>
<feature type="compositionally biased region" description="Basic residues" evidence="1">
    <location>
        <begin position="1346"/>
        <end position="1355"/>
    </location>
</feature>
<dbReference type="PANTHER" id="PTHR47181:SF2">
    <property type="entry name" value="BRCA1 C TERMINUS DOMAIN CONTAINING PROTEIN, EXPRESSED"/>
    <property type="match status" value="1"/>
</dbReference>
<feature type="region of interest" description="Disordered" evidence="1">
    <location>
        <begin position="230"/>
        <end position="559"/>
    </location>
</feature>
<dbReference type="OrthoDB" id="551604at2759"/>
<feature type="compositionally biased region" description="Low complexity" evidence="1">
    <location>
        <begin position="642"/>
        <end position="652"/>
    </location>
</feature>
<feature type="compositionally biased region" description="Low complexity" evidence="1">
    <location>
        <begin position="992"/>
        <end position="1004"/>
    </location>
</feature>
<keyword evidence="2" id="KW-0472">Membrane</keyword>
<keyword evidence="2" id="KW-0812">Transmembrane</keyword>
<feature type="compositionally biased region" description="Low complexity" evidence="1">
    <location>
        <begin position="800"/>
        <end position="821"/>
    </location>
</feature>
<feature type="compositionally biased region" description="Basic and acidic residues" evidence="1">
    <location>
        <begin position="1373"/>
        <end position="1385"/>
    </location>
</feature>
<dbReference type="Gene3D" id="3.40.50.10190">
    <property type="entry name" value="BRCT domain"/>
    <property type="match status" value="1"/>
</dbReference>
<evidence type="ECO:0000313" key="5">
    <source>
        <dbReference type="Proteomes" id="UP001165080"/>
    </source>
</evidence>
<sequence>MSSKSGLLSNSVASGIFSGLTFVVHLAGPQNRGFPPDKESFTQSLRKFVLKKICSNGGQVVGVEDHFVNGATHVIASHEQQTAVQEARQAQTSGVCVRIYPAHWLLSCEERPELIGEDPECWPLMPGPHDPGVPGFRDFTNHIRVSGIPADRKDFRLLLLYWVECMGGRSANETAAMDTSHVITWGAGPLTPEQLDLQQRYPHVRHVHYTWLMHCRNTWELVDDAPFRLVGPDGLPDDGEPGDQAHPYPHDDDADTPPQHQLQQHHQEQQEKQQQELQLHDSPRQHTWDHPPPVSPSGPQRLYGQPQESAPHDCEPPLPGCAHPGHSQPVYIKQEPRAQAPRGALGCGAGPSPQPRLPAVKREPGWGGEATGPRPCSADTMSPSRQQPVSTQDEGVDRGRRHAHARQDAPVDGAAEHAHSSAAEATEAVSDQPSDGGRDDPGSSPQAAWMGHVQDRQQGEQEEQQQQAQLQHWPLAGTDRGASPSGSPPLCRGAPGDEEGRRPPLEPIDPMQQQQRQRRQQVPRPSASPFELQDCAEAPGPATNCPGGPRDDGPVLADKTLAVSAAAAAVAVETHAGGNNPGSHTDPSHVPGHTPQPGAGAFGRRSTPGATPSGSRSGGSSARGGATGGRLRSRGSTRDVAAADASPAGEGAMPWPSARRQRVQETDEAADADGAEPVLSSERLTGSETCRLGRSLQPPQPDVSAAGDAGEGPATFVDSGENVEDGEGGGRGGSEPGLGRGVDGSRRGVDGSSPQGNADVVDEICAKRGRPARRRQPELPPEAVAPRRGRFKVAPPNGPAPLKAQPDAAKAAAALAAAAAASTQMDIDGGAANEPQAQPLQLDVDQEDEPPERRRRRRRLQCAEPPPPAAMASTGEPLGGGDDSKRLAPTSTGQPSASLPRETHDQISEVAIGELGAGETRLGVAVPGVGGDDSGLGAEEAGGCGEAWAGGEGDDGEGGGGDAMEVEAGPGYRHWTSVPDASPAEASRPCADDATAATATDATAGNDGGHGSSKDVGGCRPGPAPRRGRGRAVGGRGPAADSAEAATATGEGAGAVEPAARTAGPTAAARAPSRGRKRPAGSLPEDELLPLPAAEAPAACGAEPAAGGKAGKVKPSAGQRRRRGTAGADAASGDAPAEDVLEATVVAAAAAGGDGGCRPQAAKRLRRGQGDAAAGSMQEHGAGGATAAEGVPSADAAATEAEAAAGANMDAALIGDVKMADCRAGGGGDGGGGNAGASERPRAVSRHRVRKSPQAKGGDAGRSRKITTAPAAAPAVAAAAAASAALAGEATAAEHRSAQAAKGPGGSSRGGGRRRGSGGSTDGEGNGSRPEPLPPPEQQQQPAGKAKAKARKTGTAKKPVAALSPPPPPPTEEAGKETEGPHVEDAAAAAAPPCGPARKSRGRGSNGELNVAAAEEPGLLVAATQQPGGTQRPHGRGASGPKLVFALSGFNAEERARYGATLKALHLSYVPINNDWDPRINALLAPSLKRSDKTVCAMAAGAWLLRADYLAASQAQAQGQGGVSQREPAAGLSADVVDPEDFELHECEDGPSVISTGAPAHWRRRLAARGPAAGRAFSGLRVLVPPGLLPPLDSATLARMLTAGGGVAVVKAGPSAAKGCHVGVVPPGCKQEDKLVSSLRVAGAAVVAPAYVVDWVAHPGASLAQHYRHNTAPGEALAEMERERGLMSVSGEEE</sequence>
<feature type="compositionally biased region" description="Polar residues" evidence="1">
    <location>
        <begin position="379"/>
        <end position="393"/>
    </location>
</feature>
<gene>
    <name evidence="4" type="primary">PLEST004118</name>
    <name evidence="4" type="ORF">PLESTB_001123000</name>
</gene>
<dbReference type="PROSITE" id="PS50172">
    <property type="entry name" value="BRCT"/>
    <property type="match status" value="2"/>
</dbReference>
<feature type="compositionally biased region" description="Low complexity" evidence="1">
    <location>
        <begin position="1269"/>
        <end position="1291"/>
    </location>
</feature>
<feature type="domain" description="BRCT" evidence="3">
    <location>
        <begin position="163"/>
        <end position="229"/>
    </location>
</feature>
<feature type="compositionally biased region" description="Gly residues" evidence="1">
    <location>
        <begin position="1317"/>
        <end position="1326"/>
    </location>
</feature>
<dbReference type="PANTHER" id="PTHR47181">
    <property type="entry name" value="BRCA1 C TERMINUS DOMAIN CONTAINING PROTEIN, EXPRESSED"/>
    <property type="match status" value="1"/>
</dbReference>
<dbReference type="CDD" id="cd00027">
    <property type="entry name" value="BRCT"/>
    <property type="match status" value="1"/>
</dbReference>
<dbReference type="Proteomes" id="UP001165080">
    <property type="component" value="Unassembled WGS sequence"/>
</dbReference>
<feature type="compositionally biased region" description="Gly residues" evidence="1">
    <location>
        <begin position="928"/>
        <end position="951"/>
    </location>
</feature>
<feature type="compositionally biased region" description="Low complexity" evidence="1">
    <location>
        <begin position="1089"/>
        <end position="1107"/>
    </location>
</feature>
<feature type="domain" description="BRCT" evidence="3">
    <location>
        <begin position="12"/>
        <end position="119"/>
    </location>
</feature>
<feature type="compositionally biased region" description="Basic and acidic residues" evidence="1">
    <location>
        <begin position="265"/>
        <end position="289"/>
    </location>
</feature>
<protein>
    <recommendedName>
        <fullName evidence="3">BRCT domain-containing protein</fullName>
    </recommendedName>
</protein>
<organism evidence="4 5">
    <name type="scientific">Pleodorina starrii</name>
    <dbReference type="NCBI Taxonomy" id="330485"/>
    <lineage>
        <taxon>Eukaryota</taxon>
        <taxon>Viridiplantae</taxon>
        <taxon>Chlorophyta</taxon>
        <taxon>core chlorophytes</taxon>
        <taxon>Chlorophyceae</taxon>
        <taxon>CS clade</taxon>
        <taxon>Chlamydomonadales</taxon>
        <taxon>Volvocaceae</taxon>
        <taxon>Pleodorina</taxon>
    </lineage>
</organism>
<name>A0A9W6F4V0_9CHLO</name>
<dbReference type="InterPro" id="IPR001357">
    <property type="entry name" value="BRCT_dom"/>
</dbReference>
<dbReference type="EMBL" id="BRXU01000016">
    <property type="protein sequence ID" value="GLC56578.1"/>
    <property type="molecule type" value="Genomic_DNA"/>
</dbReference>
<feature type="compositionally biased region" description="Low complexity" evidence="1">
    <location>
        <begin position="606"/>
        <end position="620"/>
    </location>
</feature>
<feature type="region of interest" description="Disordered" evidence="1">
    <location>
        <begin position="572"/>
        <end position="1137"/>
    </location>
</feature>
<evidence type="ECO:0000313" key="4">
    <source>
        <dbReference type="EMBL" id="GLC56578.1"/>
    </source>
</evidence>
<evidence type="ECO:0000259" key="3">
    <source>
        <dbReference type="PROSITE" id="PS50172"/>
    </source>
</evidence>
<feature type="compositionally biased region" description="Gly residues" evidence="1">
    <location>
        <begin position="729"/>
        <end position="742"/>
    </location>
</feature>
<feature type="compositionally biased region" description="Basic and acidic residues" evidence="1">
    <location>
        <begin position="405"/>
        <end position="419"/>
    </location>
</feature>
<dbReference type="SUPFAM" id="SSF52113">
    <property type="entry name" value="BRCT domain"/>
    <property type="match status" value="2"/>
</dbReference>
<feature type="transmembrane region" description="Helical" evidence="2">
    <location>
        <begin position="7"/>
        <end position="28"/>
    </location>
</feature>
<dbReference type="InterPro" id="IPR044254">
    <property type="entry name" value="At4g02110-like"/>
</dbReference>
<proteinExistence type="predicted"/>
<feature type="compositionally biased region" description="Low complexity" evidence="1">
    <location>
        <begin position="1038"/>
        <end position="1072"/>
    </location>
</feature>
<comment type="caution">
    <text evidence="4">The sequence shown here is derived from an EMBL/GenBank/DDBJ whole genome shotgun (WGS) entry which is preliminary data.</text>
</comment>
<accession>A0A9W6F4V0</accession>
<feature type="region of interest" description="Disordered" evidence="1">
    <location>
        <begin position="1152"/>
        <end position="1194"/>
    </location>
</feature>
<reference evidence="4 5" key="1">
    <citation type="journal article" date="2023" name="Commun. Biol.">
        <title>Reorganization of the ancestral sex-determining regions during the evolution of trioecy in Pleodorina starrii.</title>
        <authorList>
            <person name="Takahashi K."/>
            <person name="Suzuki S."/>
            <person name="Kawai-Toyooka H."/>
            <person name="Yamamoto K."/>
            <person name="Hamaji T."/>
            <person name="Ootsuki R."/>
            <person name="Yamaguchi H."/>
            <person name="Kawachi M."/>
            <person name="Higashiyama T."/>
            <person name="Nozaki H."/>
        </authorList>
    </citation>
    <scope>NUCLEOTIDE SEQUENCE [LARGE SCALE GENOMIC DNA]</scope>
    <source>
        <strain evidence="4 5">NIES-4479</strain>
    </source>
</reference>
<keyword evidence="5" id="KW-1185">Reference proteome</keyword>
<evidence type="ECO:0000256" key="2">
    <source>
        <dbReference type="SAM" id="Phobius"/>
    </source>
</evidence>
<feature type="compositionally biased region" description="Low complexity" evidence="1">
    <location>
        <begin position="1125"/>
        <end position="1135"/>
    </location>
</feature>